<dbReference type="Proteomes" id="UP000001937">
    <property type="component" value="Chromosome"/>
</dbReference>
<dbReference type="KEGG" id="fra:Francci3_0797"/>
<organism evidence="3 4">
    <name type="scientific">Frankia casuarinae (strain DSM 45818 / CECT 9043 / HFP020203 / CcI3)</name>
    <dbReference type="NCBI Taxonomy" id="106370"/>
    <lineage>
        <taxon>Bacteria</taxon>
        <taxon>Bacillati</taxon>
        <taxon>Actinomycetota</taxon>
        <taxon>Actinomycetes</taxon>
        <taxon>Frankiales</taxon>
        <taxon>Frankiaceae</taxon>
        <taxon>Frankia</taxon>
    </lineage>
</organism>
<dbReference type="STRING" id="106370.Francci3_0797"/>
<keyword evidence="2" id="KW-0472">Membrane</keyword>
<evidence type="ECO:0000313" key="3">
    <source>
        <dbReference type="EMBL" id="ABD10181.1"/>
    </source>
</evidence>
<dbReference type="HOGENOM" id="CLU_2395423_0_0_11"/>
<evidence type="ECO:0000256" key="2">
    <source>
        <dbReference type="SAM" id="Phobius"/>
    </source>
</evidence>
<dbReference type="AlphaFoldDB" id="Q2JEW1"/>
<reference evidence="3 4" key="1">
    <citation type="journal article" date="2007" name="Genome Res.">
        <title>Genome characteristics of facultatively symbiotic Frankia sp. strains reflect host range and host plant biogeography.</title>
        <authorList>
            <person name="Normand P."/>
            <person name="Lapierre P."/>
            <person name="Tisa L.S."/>
            <person name="Gogarten J.P."/>
            <person name="Alloisio N."/>
            <person name="Bagnarol E."/>
            <person name="Bassi C.A."/>
            <person name="Berry A.M."/>
            <person name="Bickhart D.M."/>
            <person name="Choisne N."/>
            <person name="Couloux A."/>
            <person name="Cournoyer B."/>
            <person name="Cruveiller S."/>
            <person name="Daubin V."/>
            <person name="Demange N."/>
            <person name="Francino M.P."/>
            <person name="Goltsman E."/>
            <person name="Huang Y."/>
            <person name="Kopp O.R."/>
            <person name="Labarre L."/>
            <person name="Lapidus A."/>
            <person name="Lavire C."/>
            <person name="Marechal J."/>
            <person name="Martinez M."/>
            <person name="Mastronunzio J.E."/>
            <person name="Mullin B.C."/>
            <person name="Niemann J."/>
            <person name="Pujic P."/>
            <person name="Rawnsley T."/>
            <person name="Rouy Z."/>
            <person name="Schenowitz C."/>
            <person name="Sellstedt A."/>
            <person name="Tavares F."/>
            <person name="Tomkins J.P."/>
            <person name="Vallenet D."/>
            <person name="Valverde C."/>
            <person name="Wall L.G."/>
            <person name="Wang Y."/>
            <person name="Medigue C."/>
            <person name="Benson D.R."/>
        </authorList>
    </citation>
    <scope>NUCLEOTIDE SEQUENCE [LARGE SCALE GENOMIC DNA]</scope>
    <source>
        <strain evidence="4">DSM 45818 / CECT 9043 / CcI3</strain>
    </source>
</reference>
<keyword evidence="2" id="KW-1133">Transmembrane helix</keyword>
<accession>Q2JEW1</accession>
<name>Q2JEW1_FRACC</name>
<keyword evidence="4" id="KW-1185">Reference proteome</keyword>
<evidence type="ECO:0000313" key="4">
    <source>
        <dbReference type="Proteomes" id="UP000001937"/>
    </source>
</evidence>
<evidence type="ECO:0000256" key="1">
    <source>
        <dbReference type="SAM" id="MobiDB-lite"/>
    </source>
</evidence>
<dbReference type="EMBL" id="CP000249">
    <property type="protein sequence ID" value="ABD10181.1"/>
    <property type="molecule type" value="Genomic_DNA"/>
</dbReference>
<keyword evidence="2" id="KW-0812">Transmembrane</keyword>
<feature type="region of interest" description="Disordered" evidence="1">
    <location>
        <begin position="1"/>
        <end position="27"/>
    </location>
</feature>
<feature type="compositionally biased region" description="Basic and acidic residues" evidence="1">
    <location>
        <begin position="14"/>
        <end position="27"/>
    </location>
</feature>
<feature type="transmembrane region" description="Helical" evidence="2">
    <location>
        <begin position="69"/>
        <end position="89"/>
    </location>
</feature>
<proteinExistence type="predicted"/>
<gene>
    <name evidence="3" type="ordered locus">Francci3_0797</name>
</gene>
<protein>
    <submittedName>
        <fullName evidence="3">Uncharacterized protein</fullName>
    </submittedName>
</protein>
<sequence>MLHPERPGVVPHPGEVRRSPDHGIRHGWEGGAMGSEDLVCARCAGLVVEGRCPTCRASREYLRQNFFQMSPQVIVALIAIVMLLAVLAARHVS</sequence>